<feature type="region of interest" description="Disordered" evidence="2">
    <location>
        <begin position="570"/>
        <end position="611"/>
    </location>
</feature>
<protein>
    <recommendedName>
        <fullName evidence="5">Topoisomerase I damage affected protein 11</fullName>
    </recommendedName>
</protein>
<proteinExistence type="predicted"/>
<feature type="compositionally biased region" description="Acidic residues" evidence="2">
    <location>
        <begin position="602"/>
        <end position="611"/>
    </location>
</feature>
<feature type="compositionally biased region" description="Polar residues" evidence="2">
    <location>
        <begin position="491"/>
        <end position="502"/>
    </location>
</feature>
<feature type="region of interest" description="Disordered" evidence="2">
    <location>
        <begin position="1"/>
        <end position="41"/>
    </location>
</feature>
<dbReference type="OrthoDB" id="4036304at2759"/>
<feature type="compositionally biased region" description="Polar residues" evidence="2">
    <location>
        <begin position="169"/>
        <end position="191"/>
    </location>
</feature>
<evidence type="ECO:0008006" key="5">
    <source>
        <dbReference type="Google" id="ProtNLM"/>
    </source>
</evidence>
<organism evidence="3 4">
    <name type="scientific">[Candida] arabinofermentans NRRL YB-2248</name>
    <dbReference type="NCBI Taxonomy" id="983967"/>
    <lineage>
        <taxon>Eukaryota</taxon>
        <taxon>Fungi</taxon>
        <taxon>Dikarya</taxon>
        <taxon>Ascomycota</taxon>
        <taxon>Saccharomycotina</taxon>
        <taxon>Pichiomycetes</taxon>
        <taxon>Pichiales</taxon>
        <taxon>Pichiaceae</taxon>
        <taxon>Ogataea</taxon>
        <taxon>Ogataea/Candida clade</taxon>
    </lineage>
</organism>
<dbReference type="EMBL" id="KV453859">
    <property type="protein sequence ID" value="ODV83970.1"/>
    <property type="molecule type" value="Genomic_DNA"/>
</dbReference>
<feature type="compositionally biased region" description="Polar residues" evidence="2">
    <location>
        <begin position="579"/>
        <end position="600"/>
    </location>
</feature>
<accession>A0A1E4SWU9</accession>
<feature type="compositionally biased region" description="Low complexity" evidence="2">
    <location>
        <begin position="510"/>
        <end position="522"/>
    </location>
</feature>
<feature type="coiled-coil region" evidence="1">
    <location>
        <begin position="242"/>
        <end position="283"/>
    </location>
</feature>
<evidence type="ECO:0000313" key="4">
    <source>
        <dbReference type="Proteomes" id="UP000094801"/>
    </source>
</evidence>
<feature type="region of interest" description="Disordered" evidence="2">
    <location>
        <begin position="54"/>
        <end position="88"/>
    </location>
</feature>
<keyword evidence="1" id="KW-0175">Coiled coil</keyword>
<feature type="compositionally biased region" description="Polar residues" evidence="2">
    <location>
        <begin position="392"/>
        <end position="427"/>
    </location>
</feature>
<feature type="compositionally biased region" description="Polar residues" evidence="2">
    <location>
        <begin position="58"/>
        <end position="79"/>
    </location>
</feature>
<feature type="compositionally biased region" description="Polar residues" evidence="2">
    <location>
        <begin position="472"/>
        <end position="482"/>
    </location>
</feature>
<name>A0A1E4SWU9_9ASCO</name>
<feature type="region of interest" description="Disordered" evidence="2">
    <location>
        <begin position="375"/>
        <end position="427"/>
    </location>
</feature>
<evidence type="ECO:0000313" key="3">
    <source>
        <dbReference type="EMBL" id="ODV83970.1"/>
    </source>
</evidence>
<feature type="compositionally biased region" description="Low complexity" evidence="2">
    <location>
        <begin position="1"/>
        <end position="35"/>
    </location>
</feature>
<gene>
    <name evidence="3" type="ORF">CANARDRAFT_70023</name>
</gene>
<sequence length="611" mass="66884">MTDFNPSQQQNNQNPLHPILSSSSSSSTSRNVSPSPAQRDIPLIQTVVDEAKHHLDTTPANSVTKNITTGRQSRSSTMESGLKSPVKKGHLRTLSIASSSSASSPIPSHSNKKMGINLGLNVFGGAAPGTSSTSAPASASSITVGLGNEPVAAANITEIQPVTPLAGSESATLTPTPIVSTTRNLNQTLLSPSPLRKSNEDLPSTPLVNPVTPTRTHPQDNDHVSSTRNTQDLELSEKLRLLASKEMDILDLKNQIKKLVDRKREMELELQDLKVNVEKQLISQLSQQTQMMDPSERRIPKSPIRIQKQRVRAIGSTVDPLLDATYSPEESPNQQQEEQVGTHNKSSWFSKPLNFIQQFDNMIYQEFEKLHLPNLSEEGNPSIMNVTDKDAPSNSNKEQVGQKQQEGASSTGDPLVSPTPSSFEDLSSKEISNPIKDLANDTSSARPSDVMHSMSSHIWSFVNEVKTNLMTEDTNSTNSRDSPSPRKFRTPSLSNRQTYGQYSRNRRRASSSANSTSNSTTSKNINSVKNEPFTNVTLADDSTMMLNSIIDDDDDYDDDGRLPIKKIELKDLGSDGGLSDNNGTNVVSEQDSEQFDQVTDTDLWDNDESDF</sequence>
<evidence type="ECO:0000256" key="1">
    <source>
        <dbReference type="SAM" id="Coils"/>
    </source>
</evidence>
<feature type="region of interest" description="Disordered" evidence="2">
    <location>
        <begin position="472"/>
        <end position="528"/>
    </location>
</feature>
<keyword evidence="4" id="KW-1185">Reference proteome</keyword>
<evidence type="ECO:0000256" key="2">
    <source>
        <dbReference type="SAM" id="MobiDB-lite"/>
    </source>
</evidence>
<dbReference type="Proteomes" id="UP000094801">
    <property type="component" value="Unassembled WGS sequence"/>
</dbReference>
<feature type="region of interest" description="Disordered" evidence="2">
    <location>
        <begin position="317"/>
        <end position="344"/>
    </location>
</feature>
<reference evidence="4" key="1">
    <citation type="submission" date="2016-04" db="EMBL/GenBank/DDBJ databases">
        <title>Comparative genomics of biotechnologically important yeasts.</title>
        <authorList>
            <consortium name="DOE Joint Genome Institute"/>
            <person name="Riley R."/>
            <person name="Haridas S."/>
            <person name="Wolfe K.H."/>
            <person name="Lopes M.R."/>
            <person name="Hittinger C.T."/>
            <person name="Goker M."/>
            <person name="Salamov A."/>
            <person name="Wisecaver J."/>
            <person name="Long T.M."/>
            <person name="Aerts A.L."/>
            <person name="Barry K."/>
            <person name="Choi C."/>
            <person name="Clum A."/>
            <person name="Coughlan A.Y."/>
            <person name="Deshpande S."/>
            <person name="Douglass A.P."/>
            <person name="Hanson S.J."/>
            <person name="Klenk H.-P."/>
            <person name="Labutti K."/>
            <person name="Lapidus A."/>
            <person name="Lindquist E."/>
            <person name="Lipzen A."/>
            <person name="Meier-Kolthoff J.P."/>
            <person name="Ohm R.A."/>
            <person name="Otillar R.P."/>
            <person name="Pangilinan J."/>
            <person name="Peng Y."/>
            <person name="Rokas A."/>
            <person name="Rosa C.A."/>
            <person name="Scheuner C."/>
            <person name="Sibirny A.A."/>
            <person name="Slot J.C."/>
            <person name="Stielow J.B."/>
            <person name="Sun H."/>
            <person name="Kurtzman C.P."/>
            <person name="Blackwell M."/>
            <person name="Grigoriev I.V."/>
            <person name="Jeffries T.W."/>
        </authorList>
    </citation>
    <scope>NUCLEOTIDE SEQUENCE [LARGE SCALE GENOMIC DNA]</scope>
    <source>
        <strain evidence="4">NRRL YB-2248</strain>
    </source>
</reference>
<feature type="region of interest" description="Disordered" evidence="2">
    <location>
        <begin position="167"/>
        <end position="231"/>
    </location>
</feature>
<dbReference type="AlphaFoldDB" id="A0A1E4SWU9"/>
<feature type="compositionally biased region" description="Low complexity" evidence="2">
    <location>
        <begin position="327"/>
        <end position="339"/>
    </location>
</feature>